<protein>
    <submittedName>
        <fullName evidence="2">Uncharacterized protein</fullName>
    </submittedName>
</protein>
<keyword evidence="1" id="KW-0812">Transmembrane</keyword>
<dbReference type="AlphaFoldDB" id="A0A2P6QTZ6"/>
<keyword evidence="3" id="KW-1185">Reference proteome</keyword>
<name>A0A2P6QTZ6_ROSCH</name>
<proteinExistence type="predicted"/>
<dbReference type="EMBL" id="PDCK01000042">
    <property type="protein sequence ID" value="PRQ37661.1"/>
    <property type="molecule type" value="Genomic_DNA"/>
</dbReference>
<sequence length="61" mass="7157">MLLLFILFPLLLLLSGFVVCSACIDWLFFAYLGELLSIFFLFTLEFVFSLFSSSYFLFETF</sequence>
<accession>A0A2P6QTZ6</accession>
<evidence type="ECO:0000313" key="3">
    <source>
        <dbReference type="Proteomes" id="UP000238479"/>
    </source>
</evidence>
<keyword evidence="1" id="KW-1133">Transmembrane helix</keyword>
<organism evidence="2 3">
    <name type="scientific">Rosa chinensis</name>
    <name type="common">China rose</name>
    <dbReference type="NCBI Taxonomy" id="74649"/>
    <lineage>
        <taxon>Eukaryota</taxon>
        <taxon>Viridiplantae</taxon>
        <taxon>Streptophyta</taxon>
        <taxon>Embryophyta</taxon>
        <taxon>Tracheophyta</taxon>
        <taxon>Spermatophyta</taxon>
        <taxon>Magnoliopsida</taxon>
        <taxon>eudicotyledons</taxon>
        <taxon>Gunneridae</taxon>
        <taxon>Pentapetalae</taxon>
        <taxon>rosids</taxon>
        <taxon>fabids</taxon>
        <taxon>Rosales</taxon>
        <taxon>Rosaceae</taxon>
        <taxon>Rosoideae</taxon>
        <taxon>Rosoideae incertae sedis</taxon>
        <taxon>Rosa</taxon>
    </lineage>
</organism>
<keyword evidence="1" id="KW-0472">Membrane</keyword>
<gene>
    <name evidence="2" type="ORF">RchiOBHm_Chr4g0405101</name>
</gene>
<feature type="transmembrane region" description="Helical" evidence="1">
    <location>
        <begin position="38"/>
        <end position="58"/>
    </location>
</feature>
<dbReference type="Gramene" id="PRQ37661">
    <property type="protein sequence ID" value="PRQ37661"/>
    <property type="gene ID" value="RchiOBHm_Chr4g0405101"/>
</dbReference>
<reference evidence="2 3" key="1">
    <citation type="journal article" date="2018" name="Nat. Genet.">
        <title>The Rosa genome provides new insights in the design of modern roses.</title>
        <authorList>
            <person name="Bendahmane M."/>
        </authorList>
    </citation>
    <scope>NUCLEOTIDE SEQUENCE [LARGE SCALE GENOMIC DNA]</scope>
    <source>
        <strain evidence="3">cv. Old Blush</strain>
    </source>
</reference>
<dbReference type="Proteomes" id="UP000238479">
    <property type="component" value="Chromosome 4"/>
</dbReference>
<evidence type="ECO:0000256" key="1">
    <source>
        <dbReference type="SAM" id="Phobius"/>
    </source>
</evidence>
<evidence type="ECO:0000313" key="2">
    <source>
        <dbReference type="EMBL" id="PRQ37661.1"/>
    </source>
</evidence>
<comment type="caution">
    <text evidence="2">The sequence shown here is derived from an EMBL/GenBank/DDBJ whole genome shotgun (WGS) entry which is preliminary data.</text>
</comment>